<name>A0A0F9HN99_9ZZZZ</name>
<feature type="non-terminal residue" evidence="2">
    <location>
        <position position="165"/>
    </location>
</feature>
<accession>A0A0F9HN99</accession>
<comment type="caution">
    <text evidence="2">The sequence shown here is derived from an EMBL/GenBank/DDBJ whole genome shotgun (WGS) entry which is preliminary data.</text>
</comment>
<sequence>MIQRPPPPGEEQRRKRRRRILDAREAQEQFGVTLTGDTALEVEEDEQGKLTGRILPAREPFEAAPGGFGPTAFEPFEAPPISGPSRGRVEAQRAFKEQQVFLEESRDAIERLYPDLVQTREFRGQAFRGLEKVGPEPGEVFDFSAIENLQGKMEEDPEGFLDDLR</sequence>
<organism evidence="2">
    <name type="scientific">marine sediment metagenome</name>
    <dbReference type="NCBI Taxonomy" id="412755"/>
    <lineage>
        <taxon>unclassified sequences</taxon>
        <taxon>metagenomes</taxon>
        <taxon>ecological metagenomes</taxon>
    </lineage>
</organism>
<protein>
    <submittedName>
        <fullName evidence="2">Uncharacterized protein</fullName>
    </submittedName>
</protein>
<proteinExistence type="predicted"/>
<evidence type="ECO:0000256" key="1">
    <source>
        <dbReference type="SAM" id="MobiDB-lite"/>
    </source>
</evidence>
<gene>
    <name evidence="2" type="ORF">LCGC14_1977410</name>
</gene>
<dbReference type="AlphaFoldDB" id="A0A0F9HN99"/>
<feature type="region of interest" description="Disordered" evidence="1">
    <location>
        <begin position="44"/>
        <end position="87"/>
    </location>
</feature>
<reference evidence="2" key="1">
    <citation type="journal article" date="2015" name="Nature">
        <title>Complex archaea that bridge the gap between prokaryotes and eukaryotes.</title>
        <authorList>
            <person name="Spang A."/>
            <person name="Saw J.H."/>
            <person name="Jorgensen S.L."/>
            <person name="Zaremba-Niedzwiedzka K."/>
            <person name="Martijn J."/>
            <person name="Lind A.E."/>
            <person name="van Eijk R."/>
            <person name="Schleper C."/>
            <person name="Guy L."/>
            <person name="Ettema T.J."/>
        </authorList>
    </citation>
    <scope>NUCLEOTIDE SEQUENCE</scope>
</reference>
<dbReference type="EMBL" id="LAZR01022061">
    <property type="protein sequence ID" value="KKL83175.1"/>
    <property type="molecule type" value="Genomic_DNA"/>
</dbReference>
<evidence type="ECO:0000313" key="2">
    <source>
        <dbReference type="EMBL" id="KKL83175.1"/>
    </source>
</evidence>